<reference evidence="1 2" key="1">
    <citation type="submission" date="2020-01" db="EMBL/GenBank/DDBJ databases">
        <title>Patterns of diversity and host range of bacteriophage communities associated with bean-nodulatin bacteria.</title>
        <authorList>
            <person name="Vann Cauwenberghe J."/>
            <person name="Santamaria R.I."/>
            <person name="Bustos P."/>
            <person name="Juarez S."/>
            <person name="Gonzalez V."/>
        </authorList>
    </citation>
    <scope>NUCLEOTIDE SEQUENCE [LARGE SCALE GENOMIC DNA]</scope>
    <source>
        <strain evidence="2">RHph</strain>
    </source>
</reference>
<gene>
    <name evidence="1" type="ORF">EVB97_174</name>
</gene>
<accession>A0A7S5R7V0</accession>
<keyword evidence="2" id="KW-1185">Reference proteome</keyword>
<organism evidence="1 2">
    <name type="scientific">Rhizobium phage RHph_Y65</name>
    <dbReference type="NCBI Taxonomy" id="2509785"/>
    <lineage>
        <taxon>Viruses</taxon>
        <taxon>Duplodnaviria</taxon>
        <taxon>Heunggongvirae</taxon>
        <taxon>Uroviricota</taxon>
        <taxon>Caudoviricetes</taxon>
        <taxon>Kleczkowskaviridae</taxon>
        <taxon>Cuauhnahuacvirus</taxon>
        <taxon>Cuauhnahuacvirus Y65</taxon>
    </lineage>
</organism>
<dbReference type="EMBL" id="MN988525">
    <property type="protein sequence ID" value="QIG72732.1"/>
    <property type="molecule type" value="Genomic_DNA"/>
</dbReference>
<dbReference type="Proteomes" id="UP000655883">
    <property type="component" value="Segment"/>
</dbReference>
<protein>
    <submittedName>
        <fullName evidence="1">Uncharacterized protein</fullName>
    </submittedName>
</protein>
<sequence length="150" mass="17639">MRDYNLRYDQDALVSVKLKKGNDRRDRNSRSLKELTGKIKLVIPSGADEYTYLRYKGLVKRPRRNTKSLKSAPKTSIRYAIVTRNGNTICNHTRLRSTKEETERRKRIRELANRAREMFDDMDCDVFADNVWKLLNGDESGKMYFGVNEQ</sequence>
<evidence type="ECO:0000313" key="1">
    <source>
        <dbReference type="EMBL" id="QIG72732.1"/>
    </source>
</evidence>
<evidence type="ECO:0000313" key="2">
    <source>
        <dbReference type="Proteomes" id="UP000655883"/>
    </source>
</evidence>
<proteinExistence type="predicted"/>
<name>A0A7S5R7V0_9CAUD</name>